<protein>
    <recommendedName>
        <fullName evidence="2">DUF4145 domain-containing protein</fullName>
    </recommendedName>
</protein>
<accession>X1AVR2</accession>
<evidence type="ECO:0008006" key="2">
    <source>
        <dbReference type="Google" id="ProtNLM"/>
    </source>
</evidence>
<dbReference type="AlphaFoldDB" id="X1AVR2"/>
<gene>
    <name evidence="1" type="ORF">S01H4_00598</name>
</gene>
<reference evidence="1" key="1">
    <citation type="journal article" date="2014" name="Front. Microbiol.">
        <title>High frequency of phylogenetically diverse reductive dehalogenase-homologous genes in deep subseafloor sedimentary metagenomes.</title>
        <authorList>
            <person name="Kawai M."/>
            <person name="Futagami T."/>
            <person name="Toyoda A."/>
            <person name="Takaki Y."/>
            <person name="Nishi S."/>
            <person name="Hori S."/>
            <person name="Arai W."/>
            <person name="Tsubouchi T."/>
            <person name="Morono Y."/>
            <person name="Uchiyama I."/>
            <person name="Ito T."/>
            <person name="Fujiyama A."/>
            <person name="Inagaki F."/>
            <person name="Takami H."/>
        </authorList>
    </citation>
    <scope>NUCLEOTIDE SEQUENCE</scope>
    <source>
        <strain evidence="1">Expedition CK06-06</strain>
    </source>
</reference>
<dbReference type="EMBL" id="BART01000086">
    <property type="protein sequence ID" value="GAG63896.1"/>
    <property type="molecule type" value="Genomic_DNA"/>
</dbReference>
<dbReference type="Gene3D" id="1.20.120.330">
    <property type="entry name" value="Nucleotidyltransferases domain 2"/>
    <property type="match status" value="1"/>
</dbReference>
<name>X1AVR2_9ZZZZ</name>
<evidence type="ECO:0000313" key="1">
    <source>
        <dbReference type="EMBL" id="GAG63896.1"/>
    </source>
</evidence>
<organism evidence="1">
    <name type="scientific">marine sediment metagenome</name>
    <dbReference type="NCBI Taxonomy" id="412755"/>
    <lineage>
        <taxon>unclassified sequences</taxon>
        <taxon>metagenomes</taxon>
        <taxon>ecological metagenomes</taxon>
    </lineage>
</organism>
<dbReference type="SUPFAM" id="SSF158668">
    <property type="entry name" value="MtlR-like"/>
    <property type="match status" value="1"/>
</dbReference>
<dbReference type="InterPro" id="IPR038026">
    <property type="entry name" value="MtlR-like_sf"/>
</dbReference>
<sequence length="175" mass="20491">MSIEQEGKEDKKNDDLDLFKKRIEDAIVTQIFMELSVVKDNTRSLVLVTHGFIELLVNVLVDHYLKNSKKVTSDERSYPHSIKILLLNELGIIEDNQYKVFDWFRKLRNKAAHQPIFHVTKNDLKNLSPKKFREPKNFYNFCFEFMGGFWNQHIPIFRTKFAPGLGGENDEADGI</sequence>
<comment type="caution">
    <text evidence="1">The sequence shown here is derived from an EMBL/GenBank/DDBJ whole genome shotgun (WGS) entry which is preliminary data.</text>
</comment>
<proteinExistence type="predicted"/>